<dbReference type="Proteomes" id="UP000582659">
    <property type="component" value="Unassembled WGS sequence"/>
</dbReference>
<dbReference type="EMBL" id="CAJFDI010000006">
    <property type="protein sequence ID" value="CAD5235074.1"/>
    <property type="molecule type" value="Genomic_DNA"/>
</dbReference>
<evidence type="ECO:0000313" key="4">
    <source>
        <dbReference type="Proteomes" id="UP000659654"/>
    </source>
</evidence>
<gene>
    <name evidence="2" type="ORF">BXYJ_LOCUS15165</name>
</gene>
<accession>A0A1I7RKK7</accession>
<dbReference type="Gene3D" id="3.40.50.2300">
    <property type="match status" value="1"/>
</dbReference>
<name>A0A1I7RKK7_BURXY</name>
<dbReference type="WBParaSite" id="BXY_0124100.1">
    <property type="protein sequence ID" value="BXY_0124100.1"/>
    <property type="gene ID" value="BXY_0124100"/>
</dbReference>
<dbReference type="Gene3D" id="3.30.420.10">
    <property type="entry name" value="Ribonuclease H-like superfamily/Ribonuclease H"/>
    <property type="match status" value="1"/>
</dbReference>
<evidence type="ECO:0000313" key="3">
    <source>
        <dbReference type="Proteomes" id="UP000095284"/>
    </source>
</evidence>
<dbReference type="InterPro" id="IPR036397">
    <property type="entry name" value="RNaseH_sf"/>
</dbReference>
<dbReference type="InterPro" id="IPR012337">
    <property type="entry name" value="RNaseH-like_sf"/>
</dbReference>
<dbReference type="PROSITE" id="PS50822">
    <property type="entry name" value="PIWI"/>
    <property type="match status" value="1"/>
</dbReference>
<evidence type="ECO:0000259" key="1">
    <source>
        <dbReference type="PROSITE" id="PS50822"/>
    </source>
</evidence>
<dbReference type="SUPFAM" id="SSF101690">
    <property type="entry name" value="PAZ domain"/>
    <property type="match status" value="1"/>
</dbReference>
<dbReference type="Proteomes" id="UP000095284">
    <property type="component" value="Unplaced"/>
</dbReference>
<dbReference type="SMR" id="A0A1I7RKK7"/>
<evidence type="ECO:0000313" key="5">
    <source>
        <dbReference type="WBParaSite" id="BXY_0124100.1"/>
    </source>
</evidence>
<feature type="domain" description="Piwi" evidence="1">
    <location>
        <begin position="428"/>
        <end position="718"/>
    </location>
</feature>
<organism evidence="3 5">
    <name type="scientific">Bursaphelenchus xylophilus</name>
    <name type="common">Pinewood nematode worm</name>
    <name type="synonym">Aphelenchoides xylophilus</name>
    <dbReference type="NCBI Taxonomy" id="6326"/>
    <lineage>
        <taxon>Eukaryota</taxon>
        <taxon>Metazoa</taxon>
        <taxon>Ecdysozoa</taxon>
        <taxon>Nematoda</taxon>
        <taxon>Chromadorea</taxon>
        <taxon>Rhabditida</taxon>
        <taxon>Tylenchina</taxon>
        <taxon>Tylenchomorpha</taxon>
        <taxon>Aphelenchoidea</taxon>
        <taxon>Aphelenchoididae</taxon>
        <taxon>Bursaphelenchus</taxon>
    </lineage>
</organism>
<dbReference type="OrthoDB" id="10252740at2759"/>
<dbReference type="Gene3D" id="2.170.260.10">
    <property type="entry name" value="paz domain"/>
    <property type="match status" value="1"/>
</dbReference>
<reference evidence="2" key="2">
    <citation type="submission" date="2020-09" db="EMBL/GenBank/DDBJ databases">
        <authorList>
            <person name="Kikuchi T."/>
        </authorList>
    </citation>
    <scope>NUCLEOTIDE SEQUENCE</scope>
    <source>
        <strain evidence="2">Ka4C1</strain>
    </source>
</reference>
<dbReference type="PANTHER" id="PTHR22891">
    <property type="entry name" value="EUKARYOTIC TRANSLATION INITIATION FACTOR 2C"/>
    <property type="match status" value="1"/>
</dbReference>
<sequence>MYRFFQHVKINADALPDFTKDCTKGDGLEVNITPNERVPVFKFSDLEPSLVGEAGDVVDHSSRQFLEMLTSQFLIDSGTYELVNPGTIYNTSRTPLTLAMETRDGLHKAVRVNEYQGQVRPLLIADMRRTIFYQSTQTLAEIRSKYIARDKKNGPSQFANMFRGVRCRAIHRPGAHFRIKGITREPISDKKYNAKGDIQQYYKRCGHDINSSLPGVQADIPGKTMAYPLEVCIPLPGQLIPSEKIHKDAEILLENSDVPDKRYDFVMKLVEVISTGPGAEFLSQFGVRIHPTGNDVDIYERNLFNFKFAGAEPVKPEADGNFLVKVLKQKFLSPSKMLVSWWCLFSSRDTTESNVKQYITKLVETAKKAGLALNQPSRFIPVDTGNSDALHQKFKEAVVGKVRFIFFIDGQMSEIHQHLKLFEAHYRILTQHIRVKSMDLTEPQTMNNILMKINTKAFGTNYWPIVPEFIKDYDLIDNKDLLVLGYDVAHPTGKDRNPRGINGQSVSDPMNVKPSVVGICANMFKDTKVFGGEFFYQDPLKEEVDSELLQEATTAFLERCKKQEREIKRILIIRDGLSEGQFAMALDSELRAIKRGLVKAGVDSKVTFVVCSKRHNKRFFVTKNGKIENPPVGAVIRDKVTRTDVKEFFLLSHNPVRGCPKPTQYTVLLNELEIPDLHVEWIIHYLCNMHQICAAPTAIPLPVFMADELAKRGNALYKAYHQLEKSHEIRREMRINHNDPQYYSALSNQFTYLKDALGLTRFNA</sequence>
<protein>
    <submittedName>
        <fullName evidence="2">(pine wood nematode) hypothetical protein</fullName>
    </submittedName>
    <submittedName>
        <fullName evidence="5">Piwi domain-containing protein</fullName>
    </submittedName>
</protein>
<keyword evidence="4" id="KW-1185">Reference proteome</keyword>
<evidence type="ECO:0000313" key="2">
    <source>
        <dbReference type="EMBL" id="CAD5235074.1"/>
    </source>
</evidence>
<dbReference type="Pfam" id="PF02171">
    <property type="entry name" value="Piwi"/>
    <property type="match status" value="1"/>
</dbReference>
<dbReference type="AlphaFoldDB" id="A0A1I7RKK7"/>
<dbReference type="eggNOG" id="KOG1041">
    <property type="taxonomic scope" value="Eukaryota"/>
</dbReference>
<dbReference type="Proteomes" id="UP000659654">
    <property type="component" value="Unassembled WGS sequence"/>
</dbReference>
<dbReference type="InterPro" id="IPR003165">
    <property type="entry name" value="Piwi"/>
</dbReference>
<dbReference type="GO" id="GO:0003676">
    <property type="term" value="F:nucleic acid binding"/>
    <property type="evidence" value="ECO:0007669"/>
    <property type="project" value="InterPro"/>
</dbReference>
<dbReference type="SUPFAM" id="SSF53098">
    <property type="entry name" value="Ribonuclease H-like"/>
    <property type="match status" value="1"/>
</dbReference>
<dbReference type="SMART" id="SM00950">
    <property type="entry name" value="Piwi"/>
    <property type="match status" value="1"/>
</dbReference>
<dbReference type="InterPro" id="IPR036085">
    <property type="entry name" value="PAZ_dom_sf"/>
</dbReference>
<reference evidence="5" key="1">
    <citation type="submission" date="2016-11" db="UniProtKB">
        <authorList>
            <consortium name="WormBaseParasite"/>
        </authorList>
    </citation>
    <scope>IDENTIFICATION</scope>
</reference>
<dbReference type="EMBL" id="CAJFCV020000006">
    <property type="protein sequence ID" value="CAG9131254.1"/>
    <property type="molecule type" value="Genomic_DNA"/>
</dbReference>
<proteinExistence type="predicted"/>